<evidence type="ECO:0000256" key="1">
    <source>
        <dbReference type="ARBA" id="ARBA00007613"/>
    </source>
</evidence>
<evidence type="ECO:0000313" key="4">
    <source>
        <dbReference type="Proteomes" id="UP000217005"/>
    </source>
</evidence>
<evidence type="ECO:0000313" key="3">
    <source>
        <dbReference type="EMBL" id="OZI40479.1"/>
    </source>
</evidence>
<dbReference type="GO" id="GO:0015562">
    <property type="term" value="F:efflux transmembrane transporter activity"/>
    <property type="evidence" value="ECO:0007669"/>
    <property type="project" value="InterPro"/>
</dbReference>
<dbReference type="PANTHER" id="PTHR30203:SF25">
    <property type="entry name" value="OUTER MEMBRANE PROTEIN-RELATED"/>
    <property type="match status" value="1"/>
</dbReference>
<protein>
    <submittedName>
        <fullName evidence="3">RND transporter</fullName>
    </submittedName>
</protein>
<dbReference type="AlphaFoldDB" id="A0A261SSW9"/>
<evidence type="ECO:0000256" key="2">
    <source>
        <dbReference type="RuleBase" id="RU362097"/>
    </source>
</evidence>
<dbReference type="NCBIfam" id="TIGR01845">
    <property type="entry name" value="outer_NodT"/>
    <property type="match status" value="1"/>
</dbReference>
<dbReference type="Pfam" id="PF02321">
    <property type="entry name" value="OEP"/>
    <property type="match status" value="2"/>
</dbReference>
<dbReference type="Gene3D" id="1.20.1600.10">
    <property type="entry name" value="Outer membrane efflux proteins (OEP)"/>
    <property type="match status" value="1"/>
</dbReference>
<comment type="similarity">
    <text evidence="1 2">Belongs to the outer membrane factor (OMF) (TC 1.B.17) family.</text>
</comment>
<name>A0A261SSW9_9BORD</name>
<sequence>MTPRFPRLAAPLGLALLLGACAVGPDHAPPHSAALADSFARATAAPGASAAADQAFWQGFGDPLLAELVNRAYDANQDLAAALARRDAATALLSQARLDRYPTVTASGRIGHQLQSRDDAFGASRDERSAPTSGARIDALWELDLFGRVRRGVEAQRADAQASAADVRAVRVAIAADVADAYLQLRGAQERLRISRANAETQQQTHALVEARIAAGRGSDLDAARARAQLEATRSRIAAFEAAIGVNQHRLAVLTAQPIPALVARLAAPAPLPQLPDRIAPGTPGELLRRRPDIAAAEARLHGATARIGVATASLYPRFTLTGLLGSSTASYDVFREGSDTHLIALGIDWSFLDIGRVRARIAQSEAGAAERLAMYQQTVMQAAEETENALLRLSRIGAESGHLEQAAADSTRASELAQARWRAGAIGFDEVLDVERSRLQAEDAAADAAVRRAGAAVALYRALAGGWAPAQAPQASAAALTGS</sequence>
<keyword evidence="2" id="KW-1134">Transmembrane beta strand</keyword>
<accession>A0A261SSW9</accession>
<dbReference type="InterPro" id="IPR010131">
    <property type="entry name" value="MdtP/NodT-like"/>
</dbReference>
<comment type="caution">
    <text evidence="3">The sequence shown here is derived from an EMBL/GenBank/DDBJ whole genome shotgun (WGS) entry which is preliminary data.</text>
</comment>
<keyword evidence="2" id="KW-0812">Transmembrane</keyword>
<dbReference type="OrthoDB" id="9770517at2"/>
<keyword evidence="2" id="KW-0472">Membrane</keyword>
<dbReference type="PANTHER" id="PTHR30203">
    <property type="entry name" value="OUTER MEMBRANE CATION EFFLUX PROTEIN"/>
    <property type="match status" value="1"/>
</dbReference>
<dbReference type="InterPro" id="IPR003423">
    <property type="entry name" value="OMP_efflux"/>
</dbReference>
<keyword evidence="2" id="KW-0564">Palmitate</keyword>
<dbReference type="SUPFAM" id="SSF56954">
    <property type="entry name" value="Outer membrane efflux proteins (OEP)"/>
    <property type="match status" value="1"/>
</dbReference>
<keyword evidence="2" id="KW-0449">Lipoprotein</keyword>
<feature type="signal peptide" evidence="2">
    <location>
        <begin position="1"/>
        <end position="28"/>
    </location>
</feature>
<dbReference type="EMBL" id="NEVL01000001">
    <property type="protein sequence ID" value="OZI40479.1"/>
    <property type="molecule type" value="Genomic_DNA"/>
</dbReference>
<dbReference type="RefSeq" id="WP_094824597.1">
    <property type="nucleotide sequence ID" value="NZ_NEVL01000001.1"/>
</dbReference>
<organism evidence="3 4">
    <name type="scientific">Bordetella genomosp. 1</name>
    <dbReference type="NCBI Taxonomy" id="1395607"/>
    <lineage>
        <taxon>Bacteria</taxon>
        <taxon>Pseudomonadati</taxon>
        <taxon>Pseudomonadota</taxon>
        <taxon>Betaproteobacteria</taxon>
        <taxon>Burkholderiales</taxon>
        <taxon>Alcaligenaceae</taxon>
        <taxon>Bordetella</taxon>
    </lineage>
</organism>
<gene>
    <name evidence="3" type="ORF">CEG14_01545</name>
</gene>
<proteinExistence type="inferred from homology"/>
<dbReference type="Gene3D" id="2.20.200.10">
    <property type="entry name" value="Outer membrane efflux proteins (OEP)"/>
    <property type="match status" value="1"/>
</dbReference>
<feature type="chain" id="PRO_5011817115" evidence="2">
    <location>
        <begin position="29"/>
        <end position="484"/>
    </location>
</feature>
<comment type="subcellular location">
    <subcellularLocation>
        <location evidence="2">Cell membrane</location>
        <topology evidence="2">Lipid-anchor</topology>
    </subcellularLocation>
</comment>
<dbReference type="Proteomes" id="UP000217005">
    <property type="component" value="Unassembled WGS sequence"/>
</dbReference>
<keyword evidence="2" id="KW-0732">Signal</keyword>
<dbReference type="GO" id="GO:0005886">
    <property type="term" value="C:plasma membrane"/>
    <property type="evidence" value="ECO:0007669"/>
    <property type="project" value="UniProtKB-SubCell"/>
</dbReference>
<reference evidence="3 4" key="1">
    <citation type="submission" date="2017-05" db="EMBL/GenBank/DDBJ databases">
        <title>Complete and WGS of Bordetella genogroups.</title>
        <authorList>
            <person name="Spilker T."/>
            <person name="LiPuma J."/>
        </authorList>
    </citation>
    <scope>NUCLEOTIDE SEQUENCE [LARGE SCALE GENOMIC DNA]</scope>
    <source>
        <strain evidence="3 4">AU17610</strain>
    </source>
</reference>
<dbReference type="PROSITE" id="PS51257">
    <property type="entry name" value="PROKAR_LIPOPROTEIN"/>
    <property type="match status" value="1"/>
</dbReference>